<protein>
    <submittedName>
        <fullName evidence="2">Glycosyltransferase</fullName>
        <ecNumber evidence="2">2.4.-.-</ecNumber>
    </submittedName>
</protein>
<feature type="domain" description="Glycosyltransferase subfamily 4-like N-terminal" evidence="1">
    <location>
        <begin position="14"/>
        <end position="174"/>
    </location>
</feature>
<keyword evidence="2" id="KW-0808">Transferase</keyword>
<dbReference type="CDD" id="cd03811">
    <property type="entry name" value="GT4_GT28_WabH-like"/>
    <property type="match status" value="1"/>
</dbReference>
<dbReference type="RefSeq" id="WP_348388793.1">
    <property type="nucleotide sequence ID" value="NZ_CP134146.1"/>
</dbReference>
<dbReference type="SUPFAM" id="SSF53756">
    <property type="entry name" value="UDP-Glycosyltransferase/glycogen phosphorylase"/>
    <property type="match status" value="1"/>
</dbReference>
<evidence type="ECO:0000259" key="1">
    <source>
        <dbReference type="Pfam" id="PF13439"/>
    </source>
</evidence>
<evidence type="ECO:0000313" key="3">
    <source>
        <dbReference type="Proteomes" id="UP001248581"/>
    </source>
</evidence>
<organism evidence="2 3">
    <name type="scientific">Thalassotalea nanhaiensis</name>
    <dbReference type="NCBI Taxonomy" id="3065648"/>
    <lineage>
        <taxon>Bacteria</taxon>
        <taxon>Pseudomonadati</taxon>
        <taxon>Pseudomonadota</taxon>
        <taxon>Gammaproteobacteria</taxon>
        <taxon>Alteromonadales</taxon>
        <taxon>Colwelliaceae</taxon>
        <taxon>Thalassotalea</taxon>
    </lineage>
</organism>
<gene>
    <name evidence="2" type="ORF">RI845_05750</name>
</gene>
<name>A0ABY9TPI2_9GAMM</name>
<dbReference type="Proteomes" id="UP001248581">
    <property type="component" value="Chromosome"/>
</dbReference>
<dbReference type="EMBL" id="CP134146">
    <property type="protein sequence ID" value="WNC69650.1"/>
    <property type="molecule type" value="Genomic_DNA"/>
</dbReference>
<proteinExistence type="predicted"/>
<keyword evidence="3" id="KW-1185">Reference proteome</keyword>
<dbReference type="Pfam" id="PF13692">
    <property type="entry name" value="Glyco_trans_1_4"/>
    <property type="match status" value="1"/>
</dbReference>
<accession>A0ABY9TPI2</accession>
<reference evidence="3" key="1">
    <citation type="submission" date="2023-09" db="EMBL/GenBank/DDBJ databases">
        <authorList>
            <person name="Li S."/>
            <person name="Li X."/>
            <person name="Zhang C."/>
            <person name="Zhao Z."/>
        </authorList>
    </citation>
    <scope>NUCLEOTIDE SEQUENCE [LARGE SCALE GENOMIC DNA]</scope>
    <source>
        <strain evidence="3">SQ345</strain>
    </source>
</reference>
<dbReference type="PANTHER" id="PTHR12526">
    <property type="entry name" value="GLYCOSYLTRANSFERASE"/>
    <property type="match status" value="1"/>
</dbReference>
<dbReference type="InterPro" id="IPR028098">
    <property type="entry name" value="Glyco_trans_4-like_N"/>
</dbReference>
<keyword evidence="2" id="KW-0328">Glycosyltransferase</keyword>
<dbReference type="Gene3D" id="3.40.50.2000">
    <property type="entry name" value="Glycogen Phosphorylase B"/>
    <property type="match status" value="2"/>
</dbReference>
<evidence type="ECO:0000313" key="2">
    <source>
        <dbReference type="EMBL" id="WNC69650.1"/>
    </source>
</evidence>
<dbReference type="EC" id="2.4.-.-" evidence="2"/>
<dbReference type="GO" id="GO:0016757">
    <property type="term" value="F:glycosyltransferase activity"/>
    <property type="evidence" value="ECO:0007669"/>
    <property type="project" value="UniProtKB-KW"/>
</dbReference>
<dbReference type="PANTHER" id="PTHR12526:SF630">
    <property type="entry name" value="GLYCOSYLTRANSFERASE"/>
    <property type="match status" value="1"/>
</dbReference>
<dbReference type="Pfam" id="PF13439">
    <property type="entry name" value="Glyco_transf_4"/>
    <property type="match status" value="1"/>
</dbReference>
<sequence length="356" mass="39776">MSKVLVVTSSLGGGGAERVAVDVSNGFFDCGDFVSLYALKDTGAYKTELNRHIKVLTGTSDRASANLLELIKVIRKTQPEIVFCSQNYLCFIVFIAVKLSFKTRVQVVVREGSTPSKNIPRNLKGLLLKYATKIAYSYSNLTVATCEYVKKDMEEYLKIDSKKISVINNPIDINEITLRSKESVDNILFSNDYPIVSAVGRLHKVKDFGFLIKMINFLKSQNKFINLLIIGEGEERGALEALINEYKLEELVKLMGFVSNPFPYIKNSNLLVLSSHFEGYPNVVNQALALNTSVVAIDVPGAIKEMLPSKCIAKNREIKEFSSLVLKNLNAKPEVNQLTFLSSKEFAMEVKRKLNH</sequence>